<dbReference type="InterPro" id="IPR025505">
    <property type="entry name" value="FHIPEP_CS"/>
</dbReference>
<organism evidence="8 9">
    <name type="scientific">Thermoclostridium caenicola</name>
    <dbReference type="NCBI Taxonomy" id="659425"/>
    <lineage>
        <taxon>Bacteria</taxon>
        <taxon>Bacillati</taxon>
        <taxon>Bacillota</taxon>
        <taxon>Clostridia</taxon>
        <taxon>Eubacteriales</taxon>
        <taxon>Oscillospiraceae</taxon>
        <taxon>Thermoclostridium</taxon>
    </lineage>
</organism>
<keyword evidence="8" id="KW-0969">Cilium</keyword>
<dbReference type="GO" id="GO:0044780">
    <property type="term" value="P:bacterial-type flagellum assembly"/>
    <property type="evidence" value="ECO:0007669"/>
    <property type="project" value="InterPro"/>
</dbReference>
<evidence type="ECO:0000256" key="5">
    <source>
        <dbReference type="ARBA" id="ARBA00022989"/>
    </source>
</evidence>
<keyword evidence="3 7" id="KW-1003">Cell membrane</keyword>
<keyword evidence="7" id="KW-0813">Transport</keyword>
<keyword evidence="9" id="KW-1185">Reference proteome</keyword>
<comment type="similarity">
    <text evidence="2 7">Belongs to the FHIPEP (flagella/HR/invasion proteins export pore) family.</text>
</comment>
<keyword evidence="7" id="KW-1005">Bacterial flagellum biogenesis</keyword>
<dbReference type="Gene3D" id="3.40.30.60">
    <property type="entry name" value="FHIPEP family, domain 1"/>
    <property type="match status" value="1"/>
</dbReference>
<dbReference type="RefSeq" id="WP_149678618.1">
    <property type="nucleotide sequence ID" value="NZ_DAONMB010000008.1"/>
</dbReference>
<evidence type="ECO:0000256" key="1">
    <source>
        <dbReference type="ARBA" id="ARBA00004651"/>
    </source>
</evidence>
<feature type="transmembrane region" description="Helical" evidence="7">
    <location>
        <begin position="61"/>
        <end position="81"/>
    </location>
</feature>
<feature type="transmembrane region" description="Helical" evidence="7">
    <location>
        <begin position="229"/>
        <end position="252"/>
    </location>
</feature>
<dbReference type="AlphaFoldDB" id="A0A1M6FZJ9"/>
<name>A0A1M6FZJ9_9FIRM</name>
<dbReference type="PANTHER" id="PTHR30161">
    <property type="entry name" value="FLAGELLAR EXPORT PROTEIN, MEMBRANE FLHA SUBUNIT-RELATED"/>
    <property type="match status" value="1"/>
</dbReference>
<proteinExistence type="inferred from homology"/>
<reference evidence="8 9" key="1">
    <citation type="submission" date="2016-11" db="EMBL/GenBank/DDBJ databases">
        <authorList>
            <person name="Varghese N."/>
            <person name="Submissions S."/>
        </authorList>
    </citation>
    <scope>NUCLEOTIDE SEQUENCE [LARGE SCALE GENOMIC DNA]</scope>
    <source>
        <strain evidence="8 9">DSM 19027</strain>
    </source>
</reference>
<dbReference type="Proteomes" id="UP000324781">
    <property type="component" value="Unassembled WGS sequence"/>
</dbReference>
<evidence type="ECO:0000256" key="2">
    <source>
        <dbReference type="ARBA" id="ARBA00008835"/>
    </source>
</evidence>
<evidence type="ECO:0000313" key="8">
    <source>
        <dbReference type="EMBL" id="SHJ03106.1"/>
    </source>
</evidence>
<protein>
    <recommendedName>
        <fullName evidence="7">Flagellar biosynthesis protein FlhA</fullName>
    </recommendedName>
</protein>
<comment type="function">
    <text evidence="7">Required for formation of the rod structure of the flagellar apparatus. Together with FliI and FliH, may constitute the export apparatus of flagellin.</text>
</comment>
<dbReference type="InterPro" id="IPR042196">
    <property type="entry name" value="FHIPEP_4"/>
</dbReference>
<dbReference type="Gene3D" id="1.10.8.540">
    <property type="entry name" value="FHIPEP family, domain 3"/>
    <property type="match status" value="1"/>
</dbReference>
<dbReference type="OrthoDB" id="9759185at2"/>
<dbReference type="PROSITE" id="PS00994">
    <property type="entry name" value="FHIPEP"/>
    <property type="match status" value="1"/>
</dbReference>
<dbReference type="EMBL" id="FQZP01000020">
    <property type="protein sequence ID" value="SHJ03106.1"/>
    <property type="molecule type" value="Genomic_DNA"/>
</dbReference>
<keyword evidence="7" id="KW-1006">Bacterial flagellum protein export</keyword>
<dbReference type="PIRSF" id="PIRSF005419">
    <property type="entry name" value="FlhA"/>
    <property type="match status" value="1"/>
</dbReference>
<dbReference type="InterPro" id="IPR042193">
    <property type="entry name" value="FHIPEP_3"/>
</dbReference>
<dbReference type="GO" id="GO:0009306">
    <property type="term" value="P:protein secretion"/>
    <property type="evidence" value="ECO:0007669"/>
    <property type="project" value="InterPro"/>
</dbReference>
<dbReference type="InterPro" id="IPR006301">
    <property type="entry name" value="FlhA"/>
</dbReference>
<feature type="transmembrane region" description="Helical" evidence="7">
    <location>
        <begin position="272"/>
        <end position="300"/>
    </location>
</feature>
<feature type="transmembrane region" description="Helical" evidence="7">
    <location>
        <begin position="102"/>
        <end position="120"/>
    </location>
</feature>
<comment type="subcellular location">
    <subcellularLocation>
        <location evidence="1 7">Cell membrane</location>
        <topology evidence="1 7">Multi-pass membrane protein</topology>
    </subcellularLocation>
</comment>
<feature type="transmembrane region" description="Helical" evidence="7">
    <location>
        <begin position="188"/>
        <end position="208"/>
    </location>
</feature>
<keyword evidence="4 7" id="KW-0812">Transmembrane</keyword>
<accession>A0A1M6FZJ9</accession>
<feature type="transmembrane region" description="Helical" evidence="7">
    <location>
        <begin position="6"/>
        <end position="23"/>
    </location>
</feature>
<keyword evidence="5 7" id="KW-1133">Transmembrane helix</keyword>
<evidence type="ECO:0000256" key="4">
    <source>
        <dbReference type="ARBA" id="ARBA00022692"/>
    </source>
</evidence>
<dbReference type="Gene3D" id="3.40.50.12790">
    <property type="entry name" value="FHIPEP family, domain 4"/>
    <property type="match status" value="1"/>
</dbReference>
<dbReference type="PANTHER" id="PTHR30161:SF1">
    <property type="entry name" value="FLAGELLAR BIOSYNTHESIS PROTEIN FLHA-RELATED"/>
    <property type="match status" value="1"/>
</dbReference>
<dbReference type="Pfam" id="PF00771">
    <property type="entry name" value="FHIPEP"/>
    <property type="match status" value="1"/>
</dbReference>
<dbReference type="InterPro" id="IPR042194">
    <property type="entry name" value="FHIPEP_1"/>
</dbReference>
<keyword evidence="7" id="KW-0653">Protein transport</keyword>
<keyword evidence="8" id="KW-0966">Cell projection</keyword>
<gene>
    <name evidence="7" type="primary">flhA</name>
    <name evidence="8" type="ORF">SAMN05444373_102024</name>
</gene>
<dbReference type="PRINTS" id="PR00949">
    <property type="entry name" value="TYPE3IMAPROT"/>
</dbReference>
<keyword evidence="8" id="KW-0282">Flagellum</keyword>
<dbReference type="NCBIfam" id="TIGR01398">
    <property type="entry name" value="FlhA"/>
    <property type="match status" value="1"/>
</dbReference>
<dbReference type="InterPro" id="IPR001712">
    <property type="entry name" value="T3SS_FHIPEP"/>
</dbReference>
<dbReference type="GO" id="GO:0005886">
    <property type="term" value="C:plasma membrane"/>
    <property type="evidence" value="ECO:0007669"/>
    <property type="project" value="UniProtKB-SubCell"/>
</dbReference>
<sequence>MKNKSMLVAVFVVFIVLFIIVPIPPVLLDVLLVVNITLSLLILINAIYAPDALSMSAFPTMLLFTTLYRLSLNIISTRLIVGKGEAGEVIRSFGRFVGGNDLIVGFIIFLIIMIVQFLVITKGAERVSEVAARFTLDAMPGKQMAIDADLNSGLINEQEAKERRKRVQREADFYGAMDGATKFVKNDAIFGIIATAINILGGIIMGMVRQGKSFEEVLETYTILTIGDGLVNQIPSLLISIATGIIVTRAAADSNLGEDLIRQIFNSSRVMYIAAAACVVLMPILWQWSLLLVAGLLVYLGVQLEKRKRVESKQEEQKIEEQEVEEIRKPENVVSLLQVDPIELEFGYAIIPLADKNQGGDLLDRVVMIRRQLALELGVIVPIIHLRDNIQLSPNQYVIKIKGVEVASGELMLDHLMAMNPGTAEEEIEGIPTHEPAFGLAAVWIHESQRDRAEMLGYTVVDPPSIVATHMTEVIKRHIHELLSRQDVQTLVDNVKATYPAVVDELIPKVMSLGEIQKVLSNLLREGVSIRDMVTILETLADYAPITRDTDMLTEYVRQALGRAISRTYIQQNNAEVITLDPKLEQLIMDSVQKTEAGSYIAMDPALSNRIVNQAAAMTEKLVQAGKLPIILASPVVRFYFKRLTEHSLPGLVVLSYNELDPTLEISSVGMVSV</sequence>
<evidence type="ECO:0000256" key="7">
    <source>
        <dbReference type="RuleBase" id="RU364093"/>
    </source>
</evidence>
<evidence type="ECO:0000313" key="9">
    <source>
        <dbReference type="Proteomes" id="UP000324781"/>
    </source>
</evidence>
<evidence type="ECO:0000256" key="6">
    <source>
        <dbReference type="ARBA" id="ARBA00023136"/>
    </source>
</evidence>
<evidence type="ECO:0000256" key="3">
    <source>
        <dbReference type="ARBA" id="ARBA00022475"/>
    </source>
</evidence>
<feature type="transmembrane region" description="Helical" evidence="7">
    <location>
        <begin position="30"/>
        <end position="49"/>
    </location>
</feature>
<keyword evidence="6 7" id="KW-0472">Membrane</keyword>